<dbReference type="RefSeq" id="WP_088270873.1">
    <property type="nucleotide sequence ID" value="NZ_BMKI01000010.1"/>
</dbReference>
<keyword evidence="1" id="KW-0812">Transmembrane</keyword>
<accession>A0ABQ1PPM6</accession>
<name>A0ABQ1PPM6_9ENTE</name>
<protein>
    <submittedName>
        <fullName evidence="2">Uncharacterized protein</fullName>
    </submittedName>
</protein>
<reference evidence="3" key="1">
    <citation type="journal article" date="2019" name="Int. J. Syst. Evol. Microbiol.">
        <title>The Global Catalogue of Microorganisms (GCM) 10K type strain sequencing project: providing services to taxonomists for standard genome sequencing and annotation.</title>
        <authorList>
            <consortium name="The Broad Institute Genomics Platform"/>
            <consortium name="The Broad Institute Genome Sequencing Center for Infectious Disease"/>
            <person name="Wu L."/>
            <person name="Ma J."/>
        </authorList>
    </citation>
    <scope>NUCLEOTIDE SEQUENCE [LARGE SCALE GENOMIC DNA]</scope>
    <source>
        <strain evidence="3">CGMCC 1.15942</strain>
    </source>
</reference>
<evidence type="ECO:0000313" key="2">
    <source>
        <dbReference type="EMBL" id="GGD00649.1"/>
    </source>
</evidence>
<keyword evidence="1" id="KW-0472">Membrane</keyword>
<feature type="transmembrane region" description="Helical" evidence="1">
    <location>
        <begin position="20"/>
        <end position="41"/>
    </location>
</feature>
<evidence type="ECO:0000313" key="3">
    <source>
        <dbReference type="Proteomes" id="UP000630615"/>
    </source>
</evidence>
<organism evidence="2 3">
    <name type="scientific">Enterococcus wangshanyuanii</name>
    <dbReference type="NCBI Taxonomy" id="2005703"/>
    <lineage>
        <taxon>Bacteria</taxon>
        <taxon>Bacillati</taxon>
        <taxon>Bacillota</taxon>
        <taxon>Bacilli</taxon>
        <taxon>Lactobacillales</taxon>
        <taxon>Enterococcaceae</taxon>
        <taxon>Enterococcus</taxon>
    </lineage>
</organism>
<dbReference type="EMBL" id="BMKI01000010">
    <property type="protein sequence ID" value="GGD00649.1"/>
    <property type="molecule type" value="Genomic_DNA"/>
</dbReference>
<keyword evidence="3" id="KW-1185">Reference proteome</keyword>
<comment type="caution">
    <text evidence="2">The sequence shown here is derived from an EMBL/GenBank/DDBJ whole genome shotgun (WGS) entry which is preliminary data.</text>
</comment>
<sequence length="176" mass="19641">MKKIKKNRKRTKRQSSVDKYKIYGSIVAFLLCIGVLLFFFLSQKSEETYAIDGSAVDYKTTIEKPADLGTNMITFPAYGEMSLHQGTDQLPIALVNPEFNKALIQFIVILDDREVPLLTTGLVESGKAVLGVPLPENLKAGKHEIHLEMLGYTKSKTPTRLSGTKTSFTLMIVEKE</sequence>
<keyword evidence="1" id="KW-1133">Transmembrane helix</keyword>
<proteinExistence type="predicted"/>
<gene>
    <name evidence="2" type="ORF">GCM10011573_32790</name>
</gene>
<dbReference type="Proteomes" id="UP000630615">
    <property type="component" value="Unassembled WGS sequence"/>
</dbReference>
<evidence type="ECO:0000256" key="1">
    <source>
        <dbReference type="SAM" id="Phobius"/>
    </source>
</evidence>